<dbReference type="Proteomes" id="UP000184550">
    <property type="component" value="Unassembled WGS sequence"/>
</dbReference>
<evidence type="ECO:0000259" key="2">
    <source>
        <dbReference type="PROSITE" id="PS50046"/>
    </source>
</evidence>
<dbReference type="Gene3D" id="3.30.70.270">
    <property type="match status" value="1"/>
</dbReference>
<dbReference type="CDD" id="cd00130">
    <property type="entry name" value="PAS"/>
    <property type="match status" value="1"/>
</dbReference>
<protein>
    <submittedName>
        <fullName evidence="6">Diguanylate cyclase</fullName>
        <ecNumber evidence="6">2.7.7.65</ecNumber>
    </submittedName>
</protein>
<dbReference type="NCBIfam" id="TIGR00254">
    <property type="entry name" value="GGDEF"/>
    <property type="match status" value="1"/>
</dbReference>
<dbReference type="InterPro" id="IPR016132">
    <property type="entry name" value="Phyto_chromo_attachment"/>
</dbReference>
<evidence type="ECO:0000259" key="5">
    <source>
        <dbReference type="PROSITE" id="PS50887"/>
    </source>
</evidence>
<dbReference type="Pfam" id="PF08447">
    <property type="entry name" value="PAS_3"/>
    <property type="match status" value="1"/>
</dbReference>
<dbReference type="SUPFAM" id="SSF55073">
    <property type="entry name" value="Nucleotide cyclase"/>
    <property type="match status" value="1"/>
</dbReference>
<dbReference type="FunFam" id="3.30.70.270:FF:000001">
    <property type="entry name" value="Diguanylate cyclase domain protein"/>
    <property type="match status" value="1"/>
</dbReference>
<dbReference type="Gene3D" id="3.30.450.40">
    <property type="match status" value="1"/>
</dbReference>
<name>A0A7Z9BKM5_9CYAN</name>
<evidence type="ECO:0000259" key="4">
    <source>
        <dbReference type="PROSITE" id="PS50113"/>
    </source>
</evidence>
<dbReference type="Pfam" id="PF01590">
    <property type="entry name" value="GAF"/>
    <property type="match status" value="1"/>
</dbReference>
<dbReference type="PANTHER" id="PTHR45138:SF9">
    <property type="entry name" value="DIGUANYLATE CYCLASE DGCM-RELATED"/>
    <property type="match status" value="1"/>
</dbReference>
<dbReference type="InterPro" id="IPR000014">
    <property type="entry name" value="PAS"/>
</dbReference>
<feature type="domain" description="PAC" evidence="4">
    <location>
        <begin position="162"/>
        <end position="214"/>
    </location>
</feature>
<dbReference type="SUPFAM" id="SSF55781">
    <property type="entry name" value="GAF domain-like"/>
    <property type="match status" value="1"/>
</dbReference>
<feature type="domain" description="PAS" evidence="3">
    <location>
        <begin position="215"/>
        <end position="269"/>
    </location>
</feature>
<accession>A0A7Z9BKM5</accession>
<dbReference type="CDD" id="cd01949">
    <property type="entry name" value="GGDEF"/>
    <property type="match status" value="1"/>
</dbReference>
<dbReference type="InterPro" id="IPR003018">
    <property type="entry name" value="GAF"/>
</dbReference>
<keyword evidence="6" id="KW-0548">Nucleotidyltransferase</keyword>
<dbReference type="RefSeq" id="WP_083616310.1">
    <property type="nucleotide sequence ID" value="NZ_LR734822.1"/>
</dbReference>
<dbReference type="PROSITE" id="PS50113">
    <property type="entry name" value="PAC"/>
    <property type="match status" value="2"/>
</dbReference>
<feature type="domain" description="PAC" evidence="4">
    <location>
        <begin position="24"/>
        <end position="85"/>
    </location>
</feature>
<feature type="domain" description="Phytochrome chromophore attachment site" evidence="2">
    <location>
        <begin position="353"/>
        <end position="489"/>
    </location>
</feature>
<dbReference type="SMART" id="SM00086">
    <property type="entry name" value="PAC"/>
    <property type="match status" value="1"/>
</dbReference>
<keyword evidence="7" id="KW-1185">Reference proteome</keyword>
<dbReference type="PROSITE" id="PS50887">
    <property type="entry name" value="GGDEF"/>
    <property type="match status" value="1"/>
</dbReference>
<dbReference type="InterPro" id="IPR043128">
    <property type="entry name" value="Rev_trsase/Diguanyl_cyclase"/>
</dbReference>
<dbReference type="PROSITE" id="PS50046">
    <property type="entry name" value="PHYTOCHROME_2"/>
    <property type="match status" value="1"/>
</dbReference>
<dbReference type="SUPFAM" id="SSF55785">
    <property type="entry name" value="PYP-like sensor domain (PAS domain)"/>
    <property type="match status" value="2"/>
</dbReference>
<dbReference type="InterPro" id="IPR035965">
    <property type="entry name" value="PAS-like_dom_sf"/>
</dbReference>
<comment type="caution">
    <text evidence="6">The sequence shown here is derived from an EMBL/GenBank/DDBJ whole genome shotgun (WGS) entry which is preliminary data.</text>
</comment>
<dbReference type="InterPro" id="IPR000160">
    <property type="entry name" value="GGDEF_dom"/>
</dbReference>
<dbReference type="SMART" id="SM00065">
    <property type="entry name" value="GAF"/>
    <property type="match status" value="1"/>
</dbReference>
<dbReference type="OrthoDB" id="9759607at2"/>
<dbReference type="GO" id="GO:0005886">
    <property type="term" value="C:plasma membrane"/>
    <property type="evidence" value="ECO:0007669"/>
    <property type="project" value="TreeGrafter"/>
</dbReference>
<dbReference type="NCBIfam" id="TIGR00229">
    <property type="entry name" value="sensory_box"/>
    <property type="match status" value="2"/>
</dbReference>
<dbReference type="GO" id="GO:0052621">
    <property type="term" value="F:diguanylate cyclase activity"/>
    <property type="evidence" value="ECO:0007669"/>
    <property type="project" value="UniProtKB-EC"/>
</dbReference>
<reference evidence="6" key="1">
    <citation type="submission" date="2019-10" db="EMBL/GenBank/DDBJ databases">
        <authorList>
            <consortium name="Genoscope - CEA"/>
            <person name="William W."/>
        </authorList>
    </citation>
    <scope>NUCLEOTIDE SEQUENCE [LARGE SCALE GENOMIC DNA]</scope>
    <source>
        <strain evidence="6">BBR_PRJEB10992</strain>
    </source>
</reference>
<evidence type="ECO:0000313" key="6">
    <source>
        <dbReference type="EMBL" id="VXD14725.1"/>
    </source>
</evidence>
<dbReference type="InterPro" id="IPR001610">
    <property type="entry name" value="PAC"/>
</dbReference>
<dbReference type="InterPro" id="IPR029016">
    <property type="entry name" value="GAF-like_dom_sf"/>
</dbReference>
<feature type="coiled-coil region" evidence="1">
    <location>
        <begin position="16"/>
        <end position="96"/>
    </location>
</feature>
<evidence type="ECO:0000256" key="1">
    <source>
        <dbReference type="SAM" id="Coils"/>
    </source>
</evidence>
<dbReference type="EMBL" id="CZCU02000102">
    <property type="protein sequence ID" value="VXD14725.1"/>
    <property type="molecule type" value="Genomic_DNA"/>
</dbReference>
<dbReference type="EC" id="2.7.7.65" evidence="6"/>
<dbReference type="Pfam" id="PF13188">
    <property type="entry name" value="PAS_8"/>
    <property type="match status" value="1"/>
</dbReference>
<dbReference type="PROSITE" id="PS50112">
    <property type="entry name" value="PAS"/>
    <property type="match status" value="1"/>
</dbReference>
<dbReference type="GO" id="GO:1902201">
    <property type="term" value="P:negative regulation of bacterial-type flagellum-dependent cell motility"/>
    <property type="evidence" value="ECO:0007669"/>
    <property type="project" value="TreeGrafter"/>
</dbReference>
<dbReference type="Gene3D" id="3.30.450.20">
    <property type="entry name" value="PAS domain"/>
    <property type="match status" value="2"/>
</dbReference>
<dbReference type="InterPro" id="IPR013655">
    <property type="entry name" value="PAS_fold_3"/>
</dbReference>
<sequence length="685" mass="79512">MAEEIRCCPYSKESLCEQLRIQVQQLEIQLQQERQKRQDLEQIVRTYEQDQKNVETPNETGEIIGGMVVNQDITERQQVEQELQRVKERFELAITASNDGFWDWDFVTGEIHFSPGWKEMIGYEDEELPNLLSSWEQVIFEEDRIAALQLIEDYNSGRVDRFLTTQRFHHKNGSTVYILSRAIHCKDDQGRVIRMIGTHTDITELVTAQAELQRKTEILQMIIDHIPIMLAFYNSQGEIEFINRELEQVLGWSITEIQQMNLLDACYPDPDYHQQVIDFMLSPTGEWKDLKTLTRQGELLDTAWANIRLSNGMQIGIGQDITERKKAELAIKQQIKRERLTQKITTKIRQSLNLDEILQTTVDEIRELLNCDRVLCLRFSGNKTSTVVIESLNPGWPSVLNETFVEYDFPQEYYQRYCQGYPRIIPDITQDILVPCLVNYLQTLGIKSKLIVPLLKENILWGLLIVHQCSHQRNWQQSEVNIILSLASQVSIAIQQSQLYHQLEEANHELHRLAMVDGLTQVANRRYFDTYLLTEWKRLAREKLPLSLILCDVDFFKLYNDNYGHLQGDECLKQLANILAKLAKRPADLVARYGGEEFAIILPNTDQFGALTVAEFIQEELAQVKIIHPNSPHRYVTLSQGITTCIPLPDTNFDLLIKKADDALYEAKAKGRNRAIFYQTEFTTN</sequence>
<dbReference type="Pfam" id="PF00990">
    <property type="entry name" value="GGDEF"/>
    <property type="match status" value="1"/>
</dbReference>
<gene>
    <name evidence="6" type="ORF">PL8927_30002</name>
</gene>
<evidence type="ECO:0000313" key="7">
    <source>
        <dbReference type="Proteomes" id="UP000184550"/>
    </source>
</evidence>
<dbReference type="GO" id="GO:0043709">
    <property type="term" value="P:cell adhesion involved in single-species biofilm formation"/>
    <property type="evidence" value="ECO:0007669"/>
    <property type="project" value="TreeGrafter"/>
</dbReference>
<feature type="domain" description="GGDEF" evidence="5">
    <location>
        <begin position="544"/>
        <end position="680"/>
    </location>
</feature>
<keyword evidence="6" id="KW-0808">Transferase</keyword>
<dbReference type="InterPro" id="IPR000700">
    <property type="entry name" value="PAS-assoc_C"/>
</dbReference>
<dbReference type="PANTHER" id="PTHR45138">
    <property type="entry name" value="REGULATORY COMPONENTS OF SENSORY TRANSDUCTION SYSTEM"/>
    <property type="match status" value="1"/>
</dbReference>
<dbReference type="InterPro" id="IPR050469">
    <property type="entry name" value="Diguanylate_Cyclase"/>
</dbReference>
<dbReference type="InterPro" id="IPR029787">
    <property type="entry name" value="Nucleotide_cyclase"/>
</dbReference>
<dbReference type="SMART" id="SM00091">
    <property type="entry name" value="PAS"/>
    <property type="match status" value="2"/>
</dbReference>
<dbReference type="AlphaFoldDB" id="A0A7Z9BKM5"/>
<evidence type="ECO:0000259" key="3">
    <source>
        <dbReference type="PROSITE" id="PS50112"/>
    </source>
</evidence>
<organism evidence="6 7">
    <name type="scientific">Planktothrix serta PCC 8927</name>
    <dbReference type="NCBI Taxonomy" id="671068"/>
    <lineage>
        <taxon>Bacteria</taxon>
        <taxon>Bacillati</taxon>
        <taxon>Cyanobacteriota</taxon>
        <taxon>Cyanophyceae</taxon>
        <taxon>Oscillatoriophycideae</taxon>
        <taxon>Oscillatoriales</taxon>
        <taxon>Microcoleaceae</taxon>
        <taxon>Planktothrix</taxon>
    </lineage>
</organism>
<proteinExistence type="predicted"/>
<keyword evidence="1" id="KW-0175">Coiled coil</keyword>
<dbReference type="SMART" id="SM00267">
    <property type="entry name" value="GGDEF"/>
    <property type="match status" value="1"/>
</dbReference>